<comment type="caution">
    <text evidence="1">The sequence shown here is derived from an EMBL/GenBank/DDBJ whole genome shotgun (WGS) entry which is preliminary data.</text>
</comment>
<name>A0A9N9HR13_9GLOM</name>
<dbReference type="AlphaFoldDB" id="A0A9N9HR13"/>
<evidence type="ECO:0000313" key="2">
    <source>
        <dbReference type="Proteomes" id="UP000789405"/>
    </source>
</evidence>
<dbReference type="Proteomes" id="UP000789405">
    <property type="component" value="Unassembled WGS sequence"/>
</dbReference>
<protein>
    <submittedName>
        <fullName evidence="1">18367_t:CDS:1</fullName>
    </submittedName>
</protein>
<proteinExistence type="predicted"/>
<dbReference type="OrthoDB" id="1748060at2759"/>
<accession>A0A9N9HR13</accession>
<keyword evidence="2" id="KW-1185">Reference proteome</keyword>
<evidence type="ECO:0000313" key="1">
    <source>
        <dbReference type="EMBL" id="CAG8701717.1"/>
    </source>
</evidence>
<gene>
    <name evidence="1" type="ORF">DERYTH_LOCUS13029</name>
</gene>
<organism evidence="1 2">
    <name type="scientific">Dentiscutata erythropus</name>
    <dbReference type="NCBI Taxonomy" id="1348616"/>
    <lineage>
        <taxon>Eukaryota</taxon>
        <taxon>Fungi</taxon>
        <taxon>Fungi incertae sedis</taxon>
        <taxon>Mucoromycota</taxon>
        <taxon>Glomeromycotina</taxon>
        <taxon>Glomeromycetes</taxon>
        <taxon>Diversisporales</taxon>
        <taxon>Gigasporaceae</taxon>
        <taxon>Dentiscutata</taxon>
    </lineage>
</organism>
<dbReference type="EMBL" id="CAJVPY010008871">
    <property type="protein sequence ID" value="CAG8701717.1"/>
    <property type="molecule type" value="Genomic_DNA"/>
</dbReference>
<sequence length="144" mass="16511">MNNWLAIISDLCENTLEIIKAILNEFNPFVINFRSIAANNNIDNLCLIIKANHGLDQRTYNIPTASQVAAIWVESYYPVGFVKQDIIGNYSWHPGILQHMSQKKIETEHLNYLRFNQDKLRKELYQGLHNSYQSGITNATNVGT</sequence>
<reference evidence="1" key="1">
    <citation type="submission" date="2021-06" db="EMBL/GenBank/DDBJ databases">
        <authorList>
            <person name="Kallberg Y."/>
            <person name="Tangrot J."/>
            <person name="Rosling A."/>
        </authorList>
    </citation>
    <scope>NUCLEOTIDE SEQUENCE</scope>
    <source>
        <strain evidence="1">MA453B</strain>
    </source>
</reference>